<dbReference type="GO" id="GO:0008270">
    <property type="term" value="F:zinc ion binding"/>
    <property type="evidence" value="ECO:0007669"/>
    <property type="project" value="UniProtKB-UniRule"/>
</dbReference>
<evidence type="ECO:0000256" key="2">
    <source>
        <dbReference type="ARBA" id="ARBA00022723"/>
    </source>
</evidence>
<dbReference type="HAMAP" id="MF_01256">
    <property type="entry name" value="YfiT_hydrol"/>
    <property type="match status" value="1"/>
</dbReference>
<dbReference type="RefSeq" id="WP_042206605.1">
    <property type="nucleotide sequence ID" value="NZ_CP009288.1"/>
</dbReference>
<feature type="binding site" evidence="5">
    <location>
        <position position="161"/>
    </location>
    <ligand>
        <name>Zn(2+)</name>
        <dbReference type="ChEBI" id="CHEBI:29105"/>
    </ligand>
</feature>
<keyword evidence="2 5" id="KW-0479">Metal-binding</keyword>
<dbReference type="OrthoDB" id="9796039at2"/>
<dbReference type="SUPFAM" id="SSF109854">
    <property type="entry name" value="DinB/YfiT-like putative metalloenzymes"/>
    <property type="match status" value="1"/>
</dbReference>
<evidence type="ECO:0000256" key="4">
    <source>
        <dbReference type="ARBA" id="ARBA00022833"/>
    </source>
</evidence>
<dbReference type="eggNOG" id="COG2318">
    <property type="taxonomic scope" value="Bacteria"/>
</dbReference>
<dbReference type="InterPro" id="IPR023774">
    <property type="entry name" value="Put_metal_dep_hydrolase_YfiT"/>
</dbReference>
<evidence type="ECO:0000313" key="8">
    <source>
        <dbReference type="Proteomes" id="UP000029409"/>
    </source>
</evidence>
<evidence type="ECO:0000259" key="6">
    <source>
        <dbReference type="Pfam" id="PF12867"/>
    </source>
</evidence>
<gene>
    <name evidence="7" type="ORF">PDUR_13285</name>
</gene>
<feature type="domain" description="DinB-like" evidence="6">
    <location>
        <begin position="31"/>
        <end position="165"/>
    </location>
</feature>
<comment type="function">
    <text evidence="5">Possible metal-dependent hydrolase.</text>
</comment>
<keyword evidence="1 5" id="KW-0963">Cytoplasm</keyword>
<evidence type="ECO:0000256" key="1">
    <source>
        <dbReference type="ARBA" id="ARBA00022490"/>
    </source>
</evidence>
<comment type="subunit">
    <text evidence="5">Homodimer.</text>
</comment>
<comment type="cofactor">
    <cofactor evidence="5">
        <name>Zn(2+)</name>
        <dbReference type="ChEBI" id="CHEBI:29105"/>
    </cofactor>
    <text evidence="5">Binds 1 zinc ion per subunit.</text>
</comment>
<dbReference type="InterPro" id="IPR034660">
    <property type="entry name" value="DinB/YfiT-like"/>
</dbReference>
<keyword evidence="4 5" id="KW-0862">Zinc</keyword>
<name>A0A089HQX0_PAEDU</name>
<protein>
    <recommendedName>
        <fullName evidence="5">Putative metal-dependent hydrolase PDUR_13285</fullName>
        <ecNumber evidence="5">3.-.-.-</ecNumber>
    </recommendedName>
</protein>
<keyword evidence="3 5" id="KW-0378">Hydrolase</keyword>
<sequence>MDSWAYPLGNFIPEEHPAAEHREKWIEDIARIPELLRSLVQNLTPEQLLTPYRPGGWNIRQVVHHLADNDMNAYIRFKRALTEEAPVAGSYREDLWAELSDYQEAPIETSLILLASLHERFVVLLRSLTPQQFQRTVISPTHGEMTLNTAMQRYAWHGRHHIAQIESLIERMGWTKEDNSSANR</sequence>
<dbReference type="Gene3D" id="1.20.120.450">
    <property type="entry name" value="dinb family like domain"/>
    <property type="match status" value="1"/>
</dbReference>
<accession>A0A089HQX0</accession>
<feature type="binding site" evidence="5">
    <location>
        <position position="157"/>
    </location>
    <ligand>
        <name>Zn(2+)</name>
        <dbReference type="ChEBI" id="CHEBI:29105"/>
    </ligand>
</feature>
<dbReference type="Proteomes" id="UP000029409">
    <property type="component" value="Chromosome"/>
</dbReference>
<dbReference type="STRING" id="44251.PDUR_13285"/>
<dbReference type="GO" id="GO:0005737">
    <property type="term" value="C:cytoplasm"/>
    <property type="evidence" value="ECO:0007669"/>
    <property type="project" value="UniProtKB-SubCell"/>
</dbReference>
<comment type="subcellular location">
    <subcellularLocation>
        <location evidence="5">Cytoplasm</location>
    </subcellularLocation>
</comment>
<keyword evidence="8" id="KW-1185">Reference proteome</keyword>
<reference evidence="7 8" key="1">
    <citation type="submission" date="2014-08" db="EMBL/GenBank/DDBJ databases">
        <title>Comparative genomics of the Paenibacillus odorifer group.</title>
        <authorList>
            <person name="den Bakker H.C."/>
            <person name="Tsai Y.-C."/>
            <person name="Martin N."/>
            <person name="Korlach J."/>
            <person name="Wiedmann M."/>
        </authorList>
    </citation>
    <scope>NUCLEOTIDE SEQUENCE [LARGE SCALE GENOMIC DNA]</scope>
    <source>
        <strain evidence="7 8">DSM 1735</strain>
    </source>
</reference>
<dbReference type="KEGG" id="pdu:PDUR_13285"/>
<dbReference type="EC" id="3.-.-.-" evidence="5"/>
<feature type="binding site" evidence="5">
    <location>
        <position position="65"/>
    </location>
    <ligand>
        <name>Zn(2+)</name>
        <dbReference type="ChEBI" id="CHEBI:29105"/>
    </ligand>
</feature>
<evidence type="ECO:0000256" key="3">
    <source>
        <dbReference type="ARBA" id="ARBA00022801"/>
    </source>
</evidence>
<proteinExistence type="inferred from homology"/>
<dbReference type="Pfam" id="PF12867">
    <property type="entry name" value="DinB_2"/>
    <property type="match status" value="1"/>
</dbReference>
<evidence type="ECO:0000256" key="5">
    <source>
        <dbReference type="HAMAP-Rule" id="MF_01256"/>
    </source>
</evidence>
<dbReference type="InterPro" id="IPR024775">
    <property type="entry name" value="DinB-like"/>
</dbReference>
<dbReference type="EMBL" id="CP009288">
    <property type="protein sequence ID" value="AIQ12773.1"/>
    <property type="molecule type" value="Genomic_DNA"/>
</dbReference>
<comment type="similarity">
    <text evidence="5">Belongs to the metal hydrolase YfiT family.</text>
</comment>
<dbReference type="GO" id="GO:0016787">
    <property type="term" value="F:hydrolase activity"/>
    <property type="evidence" value="ECO:0007669"/>
    <property type="project" value="UniProtKB-UniRule"/>
</dbReference>
<organism evidence="7 8">
    <name type="scientific">Paenibacillus durus</name>
    <name type="common">Paenibacillus azotofixans</name>
    <dbReference type="NCBI Taxonomy" id="44251"/>
    <lineage>
        <taxon>Bacteria</taxon>
        <taxon>Bacillati</taxon>
        <taxon>Bacillota</taxon>
        <taxon>Bacilli</taxon>
        <taxon>Bacillales</taxon>
        <taxon>Paenibacillaceae</taxon>
        <taxon>Paenibacillus</taxon>
    </lineage>
</organism>
<dbReference type="NCBIfam" id="NF009807">
    <property type="entry name" value="PRK13291.1"/>
    <property type="match status" value="1"/>
</dbReference>
<dbReference type="AlphaFoldDB" id="A0A089HQX0"/>
<evidence type="ECO:0000313" key="7">
    <source>
        <dbReference type="EMBL" id="AIQ12773.1"/>
    </source>
</evidence>